<feature type="domain" description="Oxidoreductase N-terminal" evidence="2">
    <location>
        <begin position="28"/>
        <end position="80"/>
    </location>
</feature>
<sequence length="111" mass="12353">MRNVTNRLWQVGKPNDDTAGGMALVRGHFERGEGDVPEVGEGQVLVRAEYFSPDAMNHAWVRGMPGKFDPLAPGTTMRGGDCRNGRRKPQCRLARRHARDRLPRLGGLFAQ</sequence>
<evidence type="ECO:0000313" key="3">
    <source>
        <dbReference type="EMBL" id="SLJ98839.1"/>
    </source>
</evidence>
<dbReference type="SUPFAM" id="SSF50129">
    <property type="entry name" value="GroES-like"/>
    <property type="match status" value="1"/>
</dbReference>
<dbReference type="InterPro" id="IPR041694">
    <property type="entry name" value="ADH_N_2"/>
</dbReference>
<organism evidence="3 4">
    <name type="scientific">Novosphingobium mathurense</name>
    <dbReference type="NCBI Taxonomy" id="428990"/>
    <lineage>
        <taxon>Bacteria</taxon>
        <taxon>Pseudomonadati</taxon>
        <taxon>Pseudomonadota</taxon>
        <taxon>Alphaproteobacteria</taxon>
        <taxon>Sphingomonadales</taxon>
        <taxon>Sphingomonadaceae</taxon>
        <taxon>Novosphingobium</taxon>
    </lineage>
</organism>
<proteinExistence type="predicted"/>
<dbReference type="EMBL" id="FVZE01000003">
    <property type="protein sequence ID" value="SLJ98839.1"/>
    <property type="molecule type" value="Genomic_DNA"/>
</dbReference>
<dbReference type="STRING" id="428990.SAMN06295987_1033"/>
<protein>
    <submittedName>
        <fullName evidence="3">N-terminal domain of oxidoreductase</fullName>
    </submittedName>
</protein>
<evidence type="ECO:0000256" key="1">
    <source>
        <dbReference type="SAM" id="MobiDB-lite"/>
    </source>
</evidence>
<dbReference type="RefSeq" id="WP_079730399.1">
    <property type="nucleotide sequence ID" value="NZ_FVZE01000003.1"/>
</dbReference>
<evidence type="ECO:0000313" key="4">
    <source>
        <dbReference type="Proteomes" id="UP000190989"/>
    </source>
</evidence>
<reference evidence="4" key="1">
    <citation type="submission" date="2017-02" db="EMBL/GenBank/DDBJ databases">
        <authorList>
            <person name="Varghese N."/>
            <person name="Submissions S."/>
        </authorList>
    </citation>
    <scope>NUCLEOTIDE SEQUENCE [LARGE SCALE GENOMIC DNA]</scope>
    <source>
        <strain evidence="4">SM117</strain>
    </source>
</reference>
<name>A0A1U6HSZ3_9SPHN</name>
<accession>A0A1U6HSZ3</accession>
<dbReference type="Proteomes" id="UP000190989">
    <property type="component" value="Unassembled WGS sequence"/>
</dbReference>
<dbReference type="Pfam" id="PF16884">
    <property type="entry name" value="ADH_N_2"/>
    <property type="match status" value="1"/>
</dbReference>
<dbReference type="AlphaFoldDB" id="A0A1U6HSZ3"/>
<dbReference type="InterPro" id="IPR011032">
    <property type="entry name" value="GroES-like_sf"/>
</dbReference>
<dbReference type="Gene3D" id="3.90.180.10">
    <property type="entry name" value="Medium-chain alcohol dehydrogenases, catalytic domain"/>
    <property type="match status" value="1"/>
</dbReference>
<feature type="region of interest" description="Disordered" evidence="1">
    <location>
        <begin position="67"/>
        <end position="92"/>
    </location>
</feature>
<evidence type="ECO:0000259" key="2">
    <source>
        <dbReference type="Pfam" id="PF16884"/>
    </source>
</evidence>
<keyword evidence="4" id="KW-1185">Reference proteome</keyword>
<gene>
    <name evidence="3" type="ORF">SAMN06295987_1033</name>
</gene>